<dbReference type="InterPro" id="IPR042274">
    <property type="entry name" value="YycH/YycI_2"/>
</dbReference>
<evidence type="ECO:0000313" key="3">
    <source>
        <dbReference type="EMBL" id="CAG9609056.1"/>
    </source>
</evidence>
<name>A0A9C7GB05_9BACI</name>
<keyword evidence="1" id="KW-0472">Membrane</keyword>
<dbReference type="AlphaFoldDB" id="A0A9C7GB05"/>
<feature type="transmembrane region" description="Helical" evidence="1">
    <location>
        <begin position="6"/>
        <end position="26"/>
    </location>
</feature>
<reference evidence="3" key="1">
    <citation type="submission" date="2021-10" db="EMBL/GenBank/DDBJ databases">
        <authorList>
            <person name="Criscuolo A."/>
        </authorList>
    </citation>
    <scope>NUCLEOTIDE SEQUENCE</scope>
    <source>
        <strain evidence="3">CIP111885</strain>
    </source>
</reference>
<dbReference type="RefSeq" id="WP_230497295.1">
    <property type="nucleotide sequence ID" value="NZ_CAKJTG010000015.1"/>
</dbReference>
<sequence>MTYENIKSVILTLLVFGSAFLTWNLWTYQPNYETMENAKYVQEVSIGEKREIKSIIKPDQMIFHYQDTHYGTETTSELDKVIHEMSQWNIYDVKNYTNKVENFKSLVHGNGNVEILFPEEVPLELYKNVLSFEDKSVPKFHFDRIVINMENLQKETGSIYFVSYDKKEIYSSHVSGTDLNTFNRNFYKGSYKYPRYFSYEPRKDRILFLPEAETSMVMYKYYPDYLESEKFKDALFSDPTFVQKSPIDEGEEYTDGSSKMNIFYNKNLLFYVNPMEESEFVGNSVEILQRGIDFINEHGGWTDPYRFAQIDEWNQQLTFRLYTTDGYPVFNENGMSEIIEVLGRSEITKYLRPNFALDLPLRTEMVELSTPSGWQIVDFLEKQKDFQLELLEDLSLGYKMGKDPKEPRLIVLEPAWFYRYNGLWGQVRLDYLGGGRNGLE</sequence>
<keyword evidence="4" id="KW-1185">Reference proteome</keyword>
<dbReference type="Pfam" id="PF07435">
    <property type="entry name" value="YycH"/>
    <property type="match status" value="1"/>
</dbReference>
<gene>
    <name evidence="3" type="primary">yycH</name>
    <name evidence="3" type="ORF">NEOCIP111885_02775</name>
</gene>
<dbReference type="EMBL" id="CAKJTG010000015">
    <property type="protein sequence ID" value="CAG9609056.1"/>
    <property type="molecule type" value="Genomic_DNA"/>
</dbReference>
<feature type="domain" description="Regulatory protein YycH" evidence="2">
    <location>
        <begin position="4"/>
        <end position="440"/>
    </location>
</feature>
<accession>A0A9C7GB05</accession>
<dbReference type="Gene3D" id="3.30.310.160">
    <property type="entry name" value="YycH protein, domain 2"/>
    <property type="match status" value="1"/>
</dbReference>
<proteinExistence type="predicted"/>
<keyword evidence="1" id="KW-0812">Transmembrane</keyword>
<evidence type="ECO:0000256" key="1">
    <source>
        <dbReference type="SAM" id="Phobius"/>
    </source>
</evidence>
<dbReference type="InterPro" id="IPR009996">
    <property type="entry name" value="YycH"/>
</dbReference>
<dbReference type="CDD" id="cd15787">
    <property type="entry name" value="YycH_N"/>
    <property type="match status" value="1"/>
</dbReference>
<organism evidence="3 4">
    <name type="scientific">Pseudoneobacillus rhizosphaerae</name>
    <dbReference type="NCBI Taxonomy" id="2880968"/>
    <lineage>
        <taxon>Bacteria</taxon>
        <taxon>Bacillati</taxon>
        <taxon>Bacillota</taxon>
        <taxon>Bacilli</taxon>
        <taxon>Bacillales</taxon>
        <taxon>Bacillaceae</taxon>
        <taxon>Pseudoneobacillus</taxon>
    </lineage>
</organism>
<dbReference type="Proteomes" id="UP000789845">
    <property type="component" value="Unassembled WGS sequence"/>
</dbReference>
<comment type="caution">
    <text evidence="3">The sequence shown here is derived from an EMBL/GenBank/DDBJ whole genome shotgun (WGS) entry which is preliminary data.</text>
</comment>
<protein>
    <submittedName>
        <fullName evidence="3">Two-component system WalR/WalK regulatory protein YycH</fullName>
    </submittedName>
</protein>
<evidence type="ECO:0000313" key="4">
    <source>
        <dbReference type="Proteomes" id="UP000789845"/>
    </source>
</evidence>
<evidence type="ECO:0000259" key="2">
    <source>
        <dbReference type="Pfam" id="PF07435"/>
    </source>
</evidence>
<dbReference type="Gene3D" id="3.10.450.310">
    <property type="match status" value="1"/>
</dbReference>
<keyword evidence="1" id="KW-1133">Transmembrane helix</keyword>